<dbReference type="OrthoDB" id="6931130at2759"/>
<dbReference type="Proteomes" id="UP000299102">
    <property type="component" value="Unassembled WGS sequence"/>
</dbReference>
<evidence type="ECO:0000313" key="2">
    <source>
        <dbReference type="Proteomes" id="UP000299102"/>
    </source>
</evidence>
<gene>
    <name evidence="1" type="ORF">EVAR_92865_1</name>
</gene>
<sequence length="160" mass="18193">MNVQRPGLRCRGRSPRRARLMTDYAPAGPVTCERCTLRRSPKRIRERKGDFFSAAFKLRVKLPRAPCAGVSSRVGRVRPLSLLLGRLGRWSDREIARPALSLARSAQAERDNESCYFLAHGLMEHGRLPSGDEFDAMFRLENSPCYDCVWNRSEMPEGNI</sequence>
<proteinExistence type="predicted"/>
<dbReference type="EMBL" id="BGZK01000046">
    <property type="protein sequence ID" value="GBP11337.1"/>
    <property type="molecule type" value="Genomic_DNA"/>
</dbReference>
<reference evidence="1 2" key="1">
    <citation type="journal article" date="2019" name="Commun. Biol.">
        <title>The bagworm genome reveals a unique fibroin gene that provides high tensile strength.</title>
        <authorList>
            <person name="Kono N."/>
            <person name="Nakamura H."/>
            <person name="Ohtoshi R."/>
            <person name="Tomita M."/>
            <person name="Numata K."/>
            <person name="Arakawa K."/>
        </authorList>
    </citation>
    <scope>NUCLEOTIDE SEQUENCE [LARGE SCALE GENOMIC DNA]</scope>
</reference>
<organism evidence="1 2">
    <name type="scientific">Eumeta variegata</name>
    <name type="common">Bagworm moth</name>
    <name type="synonym">Eumeta japonica</name>
    <dbReference type="NCBI Taxonomy" id="151549"/>
    <lineage>
        <taxon>Eukaryota</taxon>
        <taxon>Metazoa</taxon>
        <taxon>Ecdysozoa</taxon>
        <taxon>Arthropoda</taxon>
        <taxon>Hexapoda</taxon>
        <taxon>Insecta</taxon>
        <taxon>Pterygota</taxon>
        <taxon>Neoptera</taxon>
        <taxon>Endopterygota</taxon>
        <taxon>Lepidoptera</taxon>
        <taxon>Glossata</taxon>
        <taxon>Ditrysia</taxon>
        <taxon>Tineoidea</taxon>
        <taxon>Psychidae</taxon>
        <taxon>Oiketicinae</taxon>
        <taxon>Eumeta</taxon>
    </lineage>
</organism>
<keyword evidence="2" id="KW-1185">Reference proteome</keyword>
<name>A0A4C1TD65_EUMVA</name>
<evidence type="ECO:0000313" key="1">
    <source>
        <dbReference type="EMBL" id="GBP11337.1"/>
    </source>
</evidence>
<comment type="caution">
    <text evidence="1">The sequence shown here is derived from an EMBL/GenBank/DDBJ whole genome shotgun (WGS) entry which is preliminary data.</text>
</comment>
<protein>
    <submittedName>
        <fullName evidence="1">Uncharacterized protein</fullName>
    </submittedName>
</protein>
<dbReference type="AlphaFoldDB" id="A0A4C1TD65"/>
<accession>A0A4C1TD65</accession>